<proteinExistence type="predicted"/>
<name>A0ABS1CV82_9PROT</name>
<dbReference type="Proteomes" id="UP000697995">
    <property type="component" value="Unassembled WGS sequence"/>
</dbReference>
<feature type="transmembrane region" description="Helical" evidence="1">
    <location>
        <begin position="115"/>
        <end position="133"/>
    </location>
</feature>
<dbReference type="EMBL" id="NRSG01000025">
    <property type="protein sequence ID" value="MBK1657679.1"/>
    <property type="molecule type" value="Genomic_DNA"/>
</dbReference>
<sequence length="137" mass="13766">MGRGGMNGIARGLPAGLLYGALAFLAGAVLGPIRELLLAPAIGGLPAALVDGAAMAVALFLLARIAARRLPADAGRDPRAGMAGAGVLVVLLAELALGAALEASGLSLQRAVRSGWEQAVGLLLLAWLAALPFRVRR</sequence>
<evidence type="ECO:0000313" key="3">
    <source>
        <dbReference type="Proteomes" id="UP000697995"/>
    </source>
</evidence>
<keyword evidence="1" id="KW-0472">Membrane</keyword>
<accession>A0ABS1CV82</accession>
<evidence type="ECO:0008006" key="4">
    <source>
        <dbReference type="Google" id="ProtNLM"/>
    </source>
</evidence>
<feature type="transmembrane region" description="Helical" evidence="1">
    <location>
        <begin position="12"/>
        <end position="31"/>
    </location>
</feature>
<gene>
    <name evidence="2" type="ORF">CKO45_05475</name>
</gene>
<protein>
    <recommendedName>
        <fullName evidence="4">DUF4345 domain-containing protein</fullName>
    </recommendedName>
</protein>
<keyword evidence="1" id="KW-0812">Transmembrane</keyword>
<feature type="transmembrane region" description="Helical" evidence="1">
    <location>
        <begin position="83"/>
        <end position="103"/>
    </location>
</feature>
<feature type="transmembrane region" description="Helical" evidence="1">
    <location>
        <begin position="37"/>
        <end position="62"/>
    </location>
</feature>
<comment type="caution">
    <text evidence="2">The sequence shown here is derived from an EMBL/GenBank/DDBJ whole genome shotgun (WGS) entry which is preliminary data.</text>
</comment>
<evidence type="ECO:0000313" key="2">
    <source>
        <dbReference type="EMBL" id="MBK1657679.1"/>
    </source>
</evidence>
<evidence type="ECO:0000256" key="1">
    <source>
        <dbReference type="SAM" id="Phobius"/>
    </source>
</evidence>
<organism evidence="2 3">
    <name type="scientific">Paracraurococcus ruber</name>
    <dbReference type="NCBI Taxonomy" id="77675"/>
    <lineage>
        <taxon>Bacteria</taxon>
        <taxon>Pseudomonadati</taxon>
        <taxon>Pseudomonadota</taxon>
        <taxon>Alphaproteobacteria</taxon>
        <taxon>Acetobacterales</taxon>
        <taxon>Roseomonadaceae</taxon>
        <taxon>Paracraurococcus</taxon>
    </lineage>
</organism>
<keyword evidence="1" id="KW-1133">Transmembrane helix</keyword>
<keyword evidence="3" id="KW-1185">Reference proteome</keyword>
<reference evidence="2 3" key="1">
    <citation type="journal article" date="2020" name="Microorganisms">
        <title>Osmotic Adaptation and Compatible Solute Biosynthesis of Phototrophic Bacteria as Revealed from Genome Analyses.</title>
        <authorList>
            <person name="Imhoff J.F."/>
            <person name="Rahn T."/>
            <person name="Kunzel S."/>
            <person name="Keller A."/>
            <person name="Neulinger S.C."/>
        </authorList>
    </citation>
    <scope>NUCLEOTIDE SEQUENCE [LARGE SCALE GENOMIC DNA]</scope>
    <source>
        <strain evidence="2 3">DSM 15382</strain>
    </source>
</reference>